<dbReference type="InterPro" id="IPR019734">
    <property type="entry name" value="TPR_rpt"/>
</dbReference>
<comment type="subcellular location">
    <subcellularLocation>
        <location evidence="1">Cytoplasm</location>
    </subcellularLocation>
</comment>
<evidence type="ECO:0000256" key="1">
    <source>
        <dbReference type="ARBA" id="ARBA00004496"/>
    </source>
</evidence>
<gene>
    <name evidence="4" type="ORF">KHQ06_08780</name>
</gene>
<name>A0ABX8CSZ0_9NOCA</name>
<dbReference type="InterPro" id="IPR011990">
    <property type="entry name" value="TPR-like_helical_dom_sf"/>
</dbReference>
<evidence type="ECO:0000256" key="2">
    <source>
        <dbReference type="ARBA" id="ARBA00022490"/>
    </source>
</evidence>
<dbReference type="Proteomes" id="UP000683310">
    <property type="component" value="Chromosome"/>
</dbReference>
<dbReference type="PRINTS" id="PR00364">
    <property type="entry name" value="DISEASERSIST"/>
</dbReference>
<keyword evidence="5" id="KW-1185">Reference proteome</keyword>
<dbReference type="Pfam" id="PF13424">
    <property type="entry name" value="TPR_12"/>
    <property type="match status" value="4"/>
</dbReference>
<dbReference type="EMBL" id="CP074371">
    <property type="protein sequence ID" value="QVI23012.1"/>
    <property type="molecule type" value="Genomic_DNA"/>
</dbReference>
<dbReference type="SUPFAM" id="SSF52540">
    <property type="entry name" value="P-loop containing nucleoside triphosphate hydrolases"/>
    <property type="match status" value="1"/>
</dbReference>
<dbReference type="SUPFAM" id="SSF48452">
    <property type="entry name" value="TPR-like"/>
    <property type="match status" value="3"/>
</dbReference>
<dbReference type="SMART" id="SM00028">
    <property type="entry name" value="TPR"/>
    <property type="match status" value="8"/>
</dbReference>
<sequence length="959" mass="107677">MSGPHHPTTKAERRRLRDRLAQSGLTDAQLLPLLVGELRQQGLRPRVAWRYAAGLARTNNRREIAELTLDDVAAEFTERRPDRRRTVQGNQISQFERWPGVKGGPRLTVEVLEVLADIYGTTWDQLVDTADLQRLSIEDVERFRDAVARRSTVRAGVPAADLPPREPNFIGRKAAVEELNARITAHRRDHRAPSVHVIHGHPGVGKTALAHFAEAVFAPRYPDGRIWVDLHGYTPGREPREPADVLEQLLLEIGMPRELIAADRGRRAEQWRTAMDKKQMLITFDNAPDSDHVRDLLPLTPGTLVVITSRTRLTGLAGADPLHLAAMNEVEAEQLLVRLAGLPPGYDRDAARQIVRTAAGLPLAVKLIAGHIAYHGEGMLAECAADFTELTERNKQSPSRVGDSPARHILDRFRAEKESVRTAFEMSYRRLGDADLQRLVRLLGWLPGNEITAETLGALAAISLDEAKTLINRLSEAGLLDAVGGLNQQSRYRMHDLNRLWAQLQADLENQPDDRRAAVDRIVGHGLTVARQAATVRPFDAAGSPYTARGSLDAATHARDWLNRERELLLGCLPLAGMTADTAELARLMACHLCSLGHWSDADRLYDRALRIAHRLDDRVGRAWALLGRGRIQRLRGQHDQAAATFDAAYRIAVELSDRRIQVELLCERGQSEWVTGDYRWARTHFQEALQISREIGYRQTECDALEGLSQAERMASRYREAVRHSQEAQAIASELSDLERLGTAQWGYAEVVRLWGRFEMARPLYLMVQRIARSIEHRKLEGDALRGLGHVERMMGNAEVARKRYDAALQIARRIGDQYSEEWSLWGLGNLARANEEHEQARGYFTEAYEIAKLIDDPLGRIDTQRGLGHSYRREAGGTATENYLRAREHYEESLRVAREIGDQLGQADGLRALSKLAVRIGDPETACQLLGRALEFYEEIESPRAEILRAERAELGC</sequence>
<reference evidence="4 5" key="1">
    <citation type="submission" date="2021-04" db="EMBL/GenBank/DDBJ databases">
        <title>Nocardia tengchongensis.</title>
        <authorList>
            <person name="Zhuang k."/>
            <person name="Ran Y."/>
            <person name="Li W."/>
        </authorList>
    </citation>
    <scope>NUCLEOTIDE SEQUENCE [LARGE SCALE GENOMIC DNA]</scope>
    <source>
        <strain evidence="4 5">CFH S0057</strain>
    </source>
</reference>
<keyword evidence="3" id="KW-0677">Repeat</keyword>
<dbReference type="PANTHER" id="PTHR45954:SF1">
    <property type="entry name" value="LD33695P"/>
    <property type="match status" value="1"/>
</dbReference>
<dbReference type="InterPro" id="IPR027417">
    <property type="entry name" value="P-loop_NTPase"/>
</dbReference>
<protein>
    <submittedName>
        <fullName evidence="4">Tetratricopeptide repeat protein</fullName>
    </submittedName>
</protein>
<evidence type="ECO:0000313" key="4">
    <source>
        <dbReference type="EMBL" id="QVI23012.1"/>
    </source>
</evidence>
<dbReference type="InterPro" id="IPR052386">
    <property type="entry name" value="GPSM"/>
</dbReference>
<accession>A0ABX8CSZ0</accession>
<dbReference type="Gene3D" id="3.40.50.300">
    <property type="entry name" value="P-loop containing nucleotide triphosphate hydrolases"/>
    <property type="match status" value="1"/>
</dbReference>
<organism evidence="4 5">
    <name type="scientific">Nocardia tengchongensis</name>
    <dbReference type="NCBI Taxonomy" id="2055889"/>
    <lineage>
        <taxon>Bacteria</taxon>
        <taxon>Bacillati</taxon>
        <taxon>Actinomycetota</taxon>
        <taxon>Actinomycetes</taxon>
        <taxon>Mycobacteriales</taxon>
        <taxon>Nocardiaceae</taxon>
        <taxon>Nocardia</taxon>
    </lineage>
</organism>
<dbReference type="Gene3D" id="1.25.40.10">
    <property type="entry name" value="Tetratricopeptide repeat domain"/>
    <property type="match status" value="3"/>
</dbReference>
<keyword evidence="2" id="KW-0963">Cytoplasm</keyword>
<dbReference type="PANTHER" id="PTHR45954">
    <property type="entry name" value="LD33695P"/>
    <property type="match status" value="1"/>
</dbReference>
<evidence type="ECO:0000256" key="3">
    <source>
        <dbReference type="ARBA" id="ARBA00022737"/>
    </source>
</evidence>
<evidence type="ECO:0000313" key="5">
    <source>
        <dbReference type="Proteomes" id="UP000683310"/>
    </source>
</evidence>
<proteinExistence type="predicted"/>